<sequence length="113" mass="12931">MGSPSRYGLVAVFSVSASVAVLLHHLHKRMVSDFINKLEFQISGNCEKGQGKKKVRFAEKVIEVEAEEEEGKGYERREWREGCTKLENVMPPNRAALYRGIIKNRTLHAQLRF</sequence>
<keyword evidence="1" id="KW-1133">Transmembrane helix</keyword>
<dbReference type="PANTHER" id="PTHR33564:SF8">
    <property type="entry name" value="TRANSMEMBRANE PROTEIN"/>
    <property type="match status" value="1"/>
</dbReference>
<keyword evidence="1" id="KW-0812">Transmembrane</keyword>
<evidence type="ECO:0000313" key="3">
    <source>
        <dbReference type="Proteomes" id="UP001293593"/>
    </source>
</evidence>
<dbReference type="EMBL" id="JAWXYG010000002">
    <property type="protein sequence ID" value="KAK4281753.1"/>
    <property type="molecule type" value="Genomic_DNA"/>
</dbReference>
<organism evidence="2 3">
    <name type="scientific">Acacia crassicarpa</name>
    <name type="common">northern wattle</name>
    <dbReference type="NCBI Taxonomy" id="499986"/>
    <lineage>
        <taxon>Eukaryota</taxon>
        <taxon>Viridiplantae</taxon>
        <taxon>Streptophyta</taxon>
        <taxon>Embryophyta</taxon>
        <taxon>Tracheophyta</taxon>
        <taxon>Spermatophyta</taxon>
        <taxon>Magnoliopsida</taxon>
        <taxon>eudicotyledons</taxon>
        <taxon>Gunneridae</taxon>
        <taxon>Pentapetalae</taxon>
        <taxon>rosids</taxon>
        <taxon>fabids</taxon>
        <taxon>Fabales</taxon>
        <taxon>Fabaceae</taxon>
        <taxon>Caesalpinioideae</taxon>
        <taxon>mimosoid clade</taxon>
        <taxon>Acacieae</taxon>
        <taxon>Acacia</taxon>
    </lineage>
</organism>
<feature type="transmembrane region" description="Helical" evidence="1">
    <location>
        <begin position="6"/>
        <end position="26"/>
    </location>
</feature>
<dbReference type="AlphaFoldDB" id="A0AAE1N207"/>
<comment type="caution">
    <text evidence="2">The sequence shown here is derived from an EMBL/GenBank/DDBJ whole genome shotgun (WGS) entry which is preliminary data.</text>
</comment>
<gene>
    <name evidence="2" type="ORF">QN277_013209</name>
</gene>
<evidence type="ECO:0000256" key="1">
    <source>
        <dbReference type="SAM" id="Phobius"/>
    </source>
</evidence>
<accession>A0AAE1N207</accession>
<name>A0AAE1N207_9FABA</name>
<dbReference type="Proteomes" id="UP001293593">
    <property type="component" value="Unassembled WGS sequence"/>
</dbReference>
<protein>
    <submittedName>
        <fullName evidence="2">Uncharacterized protein</fullName>
    </submittedName>
</protein>
<keyword evidence="1" id="KW-0472">Membrane</keyword>
<keyword evidence="3" id="KW-1185">Reference proteome</keyword>
<proteinExistence type="predicted"/>
<reference evidence="2" key="1">
    <citation type="submission" date="2023-10" db="EMBL/GenBank/DDBJ databases">
        <title>Chromosome-level genome of the transformable northern wattle, Acacia crassicarpa.</title>
        <authorList>
            <person name="Massaro I."/>
            <person name="Sinha N.R."/>
            <person name="Poethig S."/>
            <person name="Leichty A.R."/>
        </authorList>
    </citation>
    <scope>NUCLEOTIDE SEQUENCE</scope>
    <source>
        <strain evidence="2">Acra3RX</strain>
        <tissue evidence="2">Leaf</tissue>
    </source>
</reference>
<dbReference type="PANTHER" id="PTHR33564">
    <property type="entry name" value="TRANSMEMBRANE PROTEIN"/>
    <property type="match status" value="1"/>
</dbReference>
<evidence type="ECO:0000313" key="2">
    <source>
        <dbReference type="EMBL" id="KAK4281753.1"/>
    </source>
</evidence>